<keyword evidence="6 9" id="KW-1133">Transmembrane helix</keyword>
<comment type="similarity">
    <text evidence="8">Belongs to the binding-protein-dependent transport system permease family. LivHM subfamily.</text>
</comment>
<keyword evidence="11" id="KW-1185">Reference proteome</keyword>
<proteinExistence type="inferred from homology"/>
<feature type="transmembrane region" description="Helical" evidence="9">
    <location>
        <begin position="94"/>
        <end position="113"/>
    </location>
</feature>
<evidence type="ECO:0000256" key="7">
    <source>
        <dbReference type="ARBA" id="ARBA00023136"/>
    </source>
</evidence>
<dbReference type="EMBL" id="JAGFNZ010000002">
    <property type="protein sequence ID" value="MBW7572052.1"/>
    <property type="molecule type" value="Genomic_DNA"/>
</dbReference>
<evidence type="ECO:0000256" key="4">
    <source>
        <dbReference type="ARBA" id="ARBA00022692"/>
    </source>
</evidence>
<keyword evidence="5" id="KW-0029">Amino-acid transport</keyword>
<evidence type="ECO:0000256" key="9">
    <source>
        <dbReference type="SAM" id="Phobius"/>
    </source>
</evidence>
<evidence type="ECO:0000313" key="10">
    <source>
        <dbReference type="EMBL" id="MBW7572052.1"/>
    </source>
</evidence>
<dbReference type="RefSeq" id="WP_038323600.1">
    <property type="nucleotide sequence ID" value="NZ_JAGFNZ010000002.1"/>
</dbReference>
<evidence type="ECO:0000256" key="5">
    <source>
        <dbReference type="ARBA" id="ARBA00022970"/>
    </source>
</evidence>
<evidence type="ECO:0000256" key="6">
    <source>
        <dbReference type="ARBA" id="ARBA00022989"/>
    </source>
</evidence>
<comment type="subcellular location">
    <subcellularLocation>
        <location evidence="1">Cell membrane</location>
        <topology evidence="1">Multi-pass membrane protein</topology>
    </subcellularLocation>
</comment>
<keyword evidence="4 9" id="KW-0812">Transmembrane</keyword>
<keyword evidence="2" id="KW-0813">Transport</keyword>
<feature type="transmembrane region" description="Helical" evidence="9">
    <location>
        <begin position="6"/>
        <end position="25"/>
    </location>
</feature>
<comment type="caution">
    <text evidence="10">The sequence shown here is derived from an EMBL/GenBank/DDBJ whole genome shotgun (WGS) entry which is preliminary data.</text>
</comment>
<feature type="transmembrane region" description="Helical" evidence="9">
    <location>
        <begin position="143"/>
        <end position="161"/>
    </location>
</feature>
<feature type="transmembrane region" description="Helical" evidence="9">
    <location>
        <begin position="258"/>
        <end position="278"/>
    </location>
</feature>
<feature type="transmembrane region" description="Helical" evidence="9">
    <location>
        <begin position="182"/>
        <end position="212"/>
    </location>
</feature>
<dbReference type="Pfam" id="PF02653">
    <property type="entry name" value="BPD_transp_2"/>
    <property type="match status" value="1"/>
</dbReference>
<sequence>MLQVIINGLLIGGVYALVAVGITMIHGVMKIVNFAQGDFLAMGLYFTYAMYSLMPQGSLPYWLLVPVGAAMYLAGCIFFSTTIKKVIGKGDSNYILLTIGLSYIIQNVIQLIFGPDFKSVAVSDQLRNGALALGSVSLSTARVIAFIAAAAFAVFVNWFLASTDIGRAMRATSENRVIAESLGIKTSIVFITAFALGTVFAGISGLLISPIFLLSPKVGSQFSIIAMSAMVLGGLGNIKGALIGGLIIGLVESMTSSYAGVLLSQAAINAVLMLVLIIRPYGLFGKKGRAS</sequence>
<protein>
    <submittedName>
        <fullName evidence="10">Branched-chain amino acid ABC transporter permease</fullName>
    </submittedName>
</protein>
<keyword evidence="3" id="KW-1003">Cell membrane</keyword>
<evidence type="ECO:0000256" key="8">
    <source>
        <dbReference type="ARBA" id="ARBA00037998"/>
    </source>
</evidence>
<dbReference type="InterPro" id="IPR052157">
    <property type="entry name" value="BCAA_transport_permease"/>
</dbReference>
<dbReference type="PANTHER" id="PTHR11795:SF445">
    <property type="entry name" value="AMINO ACID ABC TRANSPORTER PERMEASE PROTEIN"/>
    <property type="match status" value="1"/>
</dbReference>
<dbReference type="PANTHER" id="PTHR11795">
    <property type="entry name" value="BRANCHED-CHAIN AMINO ACID TRANSPORT SYSTEM PERMEASE PROTEIN LIVH"/>
    <property type="match status" value="1"/>
</dbReference>
<reference evidence="10 11" key="1">
    <citation type="submission" date="2021-03" db="EMBL/GenBank/DDBJ databases">
        <title>Caproiciproducens sp. nov. isolated from feces of cow.</title>
        <authorList>
            <person name="Choi J.-Y."/>
        </authorList>
    </citation>
    <scope>NUCLEOTIDE SEQUENCE [LARGE SCALE GENOMIC DNA]</scope>
    <source>
        <strain evidence="10 11">AGMB10547</strain>
    </source>
</reference>
<evidence type="ECO:0000256" key="1">
    <source>
        <dbReference type="ARBA" id="ARBA00004651"/>
    </source>
</evidence>
<dbReference type="CDD" id="cd06582">
    <property type="entry name" value="TM_PBP1_LivH_like"/>
    <property type="match status" value="1"/>
</dbReference>
<evidence type="ECO:0000256" key="2">
    <source>
        <dbReference type="ARBA" id="ARBA00022448"/>
    </source>
</evidence>
<evidence type="ECO:0000256" key="3">
    <source>
        <dbReference type="ARBA" id="ARBA00022475"/>
    </source>
</evidence>
<dbReference type="InterPro" id="IPR001851">
    <property type="entry name" value="ABC_transp_permease"/>
</dbReference>
<evidence type="ECO:0000313" key="11">
    <source>
        <dbReference type="Proteomes" id="UP000719942"/>
    </source>
</evidence>
<gene>
    <name evidence="10" type="ORF">J5W02_04440</name>
</gene>
<feature type="transmembrane region" description="Helical" evidence="9">
    <location>
        <begin position="224"/>
        <end position="251"/>
    </location>
</feature>
<organism evidence="10 11">
    <name type="scientific">Caproiciproducens faecalis</name>
    <dbReference type="NCBI Taxonomy" id="2820301"/>
    <lineage>
        <taxon>Bacteria</taxon>
        <taxon>Bacillati</taxon>
        <taxon>Bacillota</taxon>
        <taxon>Clostridia</taxon>
        <taxon>Eubacteriales</taxon>
        <taxon>Acutalibacteraceae</taxon>
        <taxon>Caproiciproducens</taxon>
    </lineage>
</organism>
<name>A0ABS7DL97_9FIRM</name>
<accession>A0ABS7DL97</accession>
<dbReference type="Proteomes" id="UP000719942">
    <property type="component" value="Unassembled WGS sequence"/>
</dbReference>
<keyword evidence="7 9" id="KW-0472">Membrane</keyword>
<feature type="transmembrane region" description="Helical" evidence="9">
    <location>
        <begin position="60"/>
        <end position="82"/>
    </location>
</feature>